<feature type="compositionally biased region" description="Basic and acidic residues" evidence="1">
    <location>
        <begin position="1"/>
        <end position="11"/>
    </location>
</feature>
<sequence>MKENCKGRQDFDPCGSNSGKPEIKACLA</sequence>
<name>A0A249W863_VIBPH</name>
<proteinExistence type="predicted"/>
<organism evidence="2">
    <name type="scientific">Vibrio parahaemolyticus</name>
    <dbReference type="NCBI Taxonomy" id="670"/>
    <lineage>
        <taxon>Bacteria</taxon>
        <taxon>Pseudomonadati</taxon>
        <taxon>Pseudomonadota</taxon>
        <taxon>Gammaproteobacteria</taxon>
        <taxon>Vibrionales</taxon>
        <taxon>Vibrionaceae</taxon>
        <taxon>Vibrio</taxon>
    </lineage>
</organism>
<evidence type="ECO:0000313" key="2">
    <source>
        <dbReference type="EMBL" id="ASZ52873.1"/>
    </source>
</evidence>
<dbReference type="AlphaFoldDB" id="A0A249W863"/>
<reference evidence="2" key="1">
    <citation type="submission" date="2017-09" db="EMBL/GenBank/DDBJ databases">
        <authorList>
            <person name="Ehlers B."/>
            <person name="Leendertz F.H."/>
        </authorList>
    </citation>
    <scope>NUCLEOTIDE SEQUENCE</scope>
    <source>
        <strain evidence="2">MAVP-26</strain>
    </source>
</reference>
<evidence type="ECO:0000256" key="1">
    <source>
        <dbReference type="SAM" id="MobiDB-lite"/>
    </source>
</evidence>
<feature type="region of interest" description="Disordered" evidence="1">
    <location>
        <begin position="1"/>
        <end position="20"/>
    </location>
</feature>
<gene>
    <name evidence="2" type="ORF">YA91_20980</name>
</gene>
<accession>A0A249W863</accession>
<dbReference type="EMBL" id="CP023248">
    <property type="protein sequence ID" value="ASZ52873.1"/>
    <property type="molecule type" value="Genomic_DNA"/>
</dbReference>
<protein>
    <submittedName>
        <fullName evidence="2">Uncharacterized protein</fullName>
    </submittedName>
</protein>